<dbReference type="Proteomes" id="UP000660021">
    <property type="component" value="Unassembled WGS sequence"/>
</dbReference>
<evidence type="ECO:0000256" key="1">
    <source>
        <dbReference type="ARBA" id="ARBA00009986"/>
    </source>
</evidence>
<dbReference type="InterPro" id="IPR029510">
    <property type="entry name" value="Ald_DH_CS_GLU"/>
</dbReference>
<gene>
    <name evidence="7" type="ORF">H8S34_07470</name>
</gene>
<evidence type="ECO:0000256" key="5">
    <source>
        <dbReference type="RuleBase" id="RU003345"/>
    </source>
</evidence>
<dbReference type="PROSITE" id="PS00687">
    <property type="entry name" value="ALDEHYDE_DEHYDR_GLU"/>
    <property type="match status" value="1"/>
</dbReference>
<evidence type="ECO:0000256" key="3">
    <source>
        <dbReference type="PIRNR" id="PIRNR036492"/>
    </source>
</evidence>
<evidence type="ECO:0000313" key="7">
    <source>
        <dbReference type="EMBL" id="MBC5730673.1"/>
    </source>
</evidence>
<protein>
    <recommendedName>
        <fullName evidence="3">Aldehyde dehydrogenase</fullName>
    </recommendedName>
</protein>
<organism evidence="7 8">
    <name type="scientific">Pseudoflavonifractor hominis</name>
    <dbReference type="NCBI Taxonomy" id="2763059"/>
    <lineage>
        <taxon>Bacteria</taxon>
        <taxon>Bacillati</taxon>
        <taxon>Bacillota</taxon>
        <taxon>Clostridia</taxon>
        <taxon>Eubacteriales</taxon>
        <taxon>Oscillospiraceae</taxon>
        <taxon>Pseudoflavonifractor</taxon>
    </lineage>
</organism>
<dbReference type="Pfam" id="PF00171">
    <property type="entry name" value="Aldedh"/>
    <property type="match status" value="1"/>
</dbReference>
<dbReference type="InterPro" id="IPR015590">
    <property type="entry name" value="Aldehyde_DH_dom"/>
</dbReference>
<dbReference type="InterPro" id="IPR012394">
    <property type="entry name" value="Aldehyde_DH_NAD(P)"/>
</dbReference>
<comment type="similarity">
    <text evidence="1 3 5">Belongs to the aldehyde dehydrogenase family.</text>
</comment>
<evidence type="ECO:0000313" key="8">
    <source>
        <dbReference type="Proteomes" id="UP000660021"/>
    </source>
</evidence>
<dbReference type="InterPro" id="IPR016162">
    <property type="entry name" value="Ald_DH_N"/>
</dbReference>
<feature type="domain" description="Aldehyde dehydrogenase" evidence="6">
    <location>
        <begin position="7"/>
        <end position="425"/>
    </location>
</feature>
<dbReference type="PANTHER" id="PTHR43570:SF16">
    <property type="entry name" value="ALDEHYDE DEHYDROGENASE TYPE III, ISOFORM Q"/>
    <property type="match status" value="1"/>
</dbReference>
<sequence>MNFTALIAAQRRYFNEGLTRSISFRREMLLRLKRGLEKHEDALLSALEQDLGKSRFEAYETELGIVRSELRDAWKHLEKWARPCRVPTPLSQFPAVSRVYREPFGVALILSPWNYPLQLTLVPLISALAAGCTAVVKPSAYAPATSQAVADLLGEVFEERYVACVQGGRAENAALLEEHFDFIFFTGSTEVGRTVMAAAARHLTPVALELGGKSPVILAHDADLDLAARRIVWGKFLNAGQTCVAPDHVWVPAEARDFFVEKLKTCITRFYGERPLESPDLPRIINDKHFERLLGLLKSGTTACGGAWDASSRRIEPTVLVDVTEDMPVMGEEIFGPILPVLTYEDLDALVLHLQSKPRPLALYLFTRNHYRMDRISALLPFGGGCVNDTIVHLANGNLPFGGIGESGMGRCHGEWGYRTFSHEKGILRKFSLDIPVRYPPHKGKSLSTLKKLM</sequence>
<dbReference type="EMBL" id="JACOPR010000003">
    <property type="protein sequence ID" value="MBC5730673.1"/>
    <property type="molecule type" value="Genomic_DNA"/>
</dbReference>
<dbReference type="InterPro" id="IPR016160">
    <property type="entry name" value="Ald_DH_CS_CYS"/>
</dbReference>
<dbReference type="RefSeq" id="WP_186963520.1">
    <property type="nucleotide sequence ID" value="NZ_JACOPR010000003.1"/>
</dbReference>
<dbReference type="CDD" id="cd07136">
    <property type="entry name" value="ALDH_YwdH-P39616"/>
    <property type="match status" value="1"/>
</dbReference>
<comment type="caution">
    <text evidence="7">The sequence shown here is derived from an EMBL/GenBank/DDBJ whole genome shotgun (WGS) entry which is preliminary data.</text>
</comment>
<name>A0ABR7HT41_9FIRM</name>
<accession>A0ABR7HT41</accession>
<dbReference type="InterPro" id="IPR016161">
    <property type="entry name" value="Ald_DH/histidinol_DH"/>
</dbReference>
<dbReference type="PROSITE" id="PS00070">
    <property type="entry name" value="ALDEHYDE_DEHYDR_CYS"/>
    <property type="match status" value="1"/>
</dbReference>
<dbReference type="InterPro" id="IPR016163">
    <property type="entry name" value="Ald_DH_C"/>
</dbReference>
<evidence type="ECO:0000259" key="6">
    <source>
        <dbReference type="Pfam" id="PF00171"/>
    </source>
</evidence>
<dbReference type="PANTHER" id="PTHR43570">
    <property type="entry name" value="ALDEHYDE DEHYDROGENASE"/>
    <property type="match status" value="1"/>
</dbReference>
<dbReference type="SUPFAM" id="SSF53720">
    <property type="entry name" value="ALDH-like"/>
    <property type="match status" value="1"/>
</dbReference>
<keyword evidence="2 3" id="KW-0560">Oxidoreductase</keyword>
<evidence type="ECO:0000256" key="2">
    <source>
        <dbReference type="ARBA" id="ARBA00023002"/>
    </source>
</evidence>
<keyword evidence="8" id="KW-1185">Reference proteome</keyword>
<evidence type="ECO:0000256" key="4">
    <source>
        <dbReference type="PROSITE-ProRule" id="PRU10007"/>
    </source>
</evidence>
<dbReference type="Gene3D" id="3.40.605.10">
    <property type="entry name" value="Aldehyde Dehydrogenase, Chain A, domain 1"/>
    <property type="match status" value="1"/>
</dbReference>
<dbReference type="Gene3D" id="3.40.309.10">
    <property type="entry name" value="Aldehyde Dehydrogenase, Chain A, domain 2"/>
    <property type="match status" value="1"/>
</dbReference>
<feature type="active site" evidence="4">
    <location>
        <position position="209"/>
    </location>
</feature>
<proteinExistence type="inferred from homology"/>
<reference evidence="7 8" key="1">
    <citation type="submission" date="2020-08" db="EMBL/GenBank/DDBJ databases">
        <title>Genome public.</title>
        <authorList>
            <person name="Liu C."/>
            <person name="Sun Q."/>
        </authorList>
    </citation>
    <scope>NUCLEOTIDE SEQUENCE [LARGE SCALE GENOMIC DNA]</scope>
    <source>
        <strain evidence="7 8">New-38</strain>
    </source>
</reference>
<dbReference type="PIRSF" id="PIRSF036492">
    <property type="entry name" value="ALDH"/>
    <property type="match status" value="1"/>
</dbReference>